<feature type="transmembrane region" description="Helical" evidence="6">
    <location>
        <begin position="481"/>
        <end position="500"/>
    </location>
</feature>
<feature type="signal peptide" evidence="7">
    <location>
        <begin position="1"/>
        <end position="16"/>
    </location>
</feature>
<evidence type="ECO:0000313" key="10">
    <source>
        <dbReference type="EnsemblMetazoa" id="CapteP216805"/>
    </source>
</evidence>
<keyword evidence="2 6" id="KW-0812">Transmembrane</keyword>
<dbReference type="OrthoDB" id="6134459at2759"/>
<dbReference type="SUPFAM" id="SSF90188">
    <property type="entry name" value="Somatomedin B domain"/>
    <property type="match status" value="1"/>
</dbReference>
<dbReference type="InterPro" id="IPR022343">
    <property type="entry name" value="GCR1-cAMP_receptor"/>
</dbReference>
<evidence type="ECO:0000313" key="9">
    <source>
        <dbReference type="EMBL" id="ELU09119.1"/>
    </source>
</evidence>
<dbReference type="PANTHER" id="PTHR45902">
    <property type="entry name" value="LATROPHILIN RECEPTOR-LIKE PROTEIN A"/>
    <property type="match status" value="1"/>
</dbReference>
<sequence>MRIYLAILMLVASGEAFRPSPFGRNSFQPDILPPELQEEQCGERESCFQNGRLNWSNTSELSGRNLFLRNCFCDPLCWAYGDCCSDVTDKVTNRENPWNSSFPSKLDQDTFVCMFGSTKRLSVSDKLFVVVRCPVNWADETVRVNCEDPAPSDLFLNIPVIDHDGVVYQNKFCALCHEAGDTTFWQVSVECNMTLTNISSEELESILAEQLDAGSCFTQFQPPQLPIEFRPCKKLVNSCPDAWSDNVTKELCENGEHRYVYEPSRMAMRPFKNEACAQCHNVSNAVCTEHRSFVLRSHHGIPMPYPLSFILDINTRSGDSTGYGISGRMSTDDFNGTVGNTVTCKDNHVYDVFSQKCRSLGCPEGYTLIDEQCTPGANSTELACPMILLKSSEFAIIRGSDLYVNSSGEIHAFGTYLLDGKGSAYICTNFSKDYLQEAIDLKFSSAQTVVSVIGQVISIVCLSVHLLVYSMFRKLRNLAGLNIMSLSGCLLIAQLLFLFAGSASASYSWCFSIGVLVHYFFLASFLWMNVMAFDICRTFVKFSKPSARDDFLQKFLRYCVYCFLVALLIVLSAIVANFTLGDSLYRPAYGEDICWIKNRKALIVFFAAPVAVIVTSNLVYFFITLWSIQKSMEASKMATNNKKGDRDRFWLYVKLSTIMGLTWVFGFVAAIFDVDVLWYLFIIFNSLQGAMICFAFVMTKQVLSLLRGKFSKEPRSQTEMVTRSTAVSNSNTASGSASSHLLHKHR</sequence>
<evidence type="ECO:0000256" key="6">
    <source>
        <dbReference type="SAM" id="Phobius"/>
    </source>
</evidence>
<name>R7URJ0_CAPTE</name>
<dbReference type="HOGENOM" id="CLU_007551_1_0_1"/>
<dbReference type="EMBL" id="AMQN01006491">
    <property type="status" value="NOT_ANNOTATED_CDS"/>
    <property type="molecule type" value="Genomic_DNA"/>
</dbReference>
<evidence type="ECO:0000259" key="8">
    <source>
        <dbReference type="PROSITE" id="PS50261"/>
    </source>
</evidence>
<keyword evidence="7" id="KW-0732">Signal</keyword>
<dbReference type="InterPro" id="IPR000832">
    <property type="entry name" value="GPCR_2_secretin-like"/>
</dbReference>
<gene>
    <name evidence="9" type="ORF">CAPTEDRAFT_216805</name>
</gene>
<dbReference type="PROSITE" id="PS50261">
    <property type="entry name" value="G_PROTEIN_RECEP_F2_4"/>
    <property type="match status" value="1"/>
</dbReference>
<feature type="compositionally biased region" description="Low complexity" evidence="5">
    <location>
        <begin position="721"/>
        <end position="739"/>
    </location>
</feature>
<feature type="transmembrane region" description="Helical" evidence="6">
    <location>
        <begin position="506"/>
        <end position="527"/>
    </location>
</feature>
<keyword evidence="3 6" id="KW-1133">Transmembrane helix</keyword>
<feature type="transmembrane region" description="Helical" evidence="6">
    <location>
        <begin position="449"/>
        <end position="469"/>
    </location>
</feature>
<dbReference type="EMBL" id="KB298496">
    <property type="protein sequence ID" value="ELU09119.1"/>
    <property type="molecule type" value="Genomic_DNA"/>
</dbReference>
<feature type="chain" id="PRO_5008788269" description="G-protein coupled receptors family 2 profile 2 domain-containing protein" evidence="7">
    <location>
        <begin position="17"/>
        <end position="746"/>
    </location>
</feature>
<dbReference type="SUPFAM" id="SSF81321">
    <property type="entry name" value="Family A G protein-coupled receptor-like"/>
    <property type="match status" value="1"/>
</dbReference>
<dbReference type="EnsemblMetazoa" id="CapteT216805">
    <property type="protein sequence ID" value="CapteP216805"/>
    <property type="gene ID" value="CapteG216805"/>
</dbReference>
<feature type="region of interest" description="Disordered" evidence="5">
    <location>
        <begin position="716"/>
        <end position="746"/>
    </location>
</feature>
<feature type="domain" description="G-protein coupled receptors family 2 profile 2" evidence="8">
    <location>
        <begin position="447"/>
        <end position="700"/>
    </location>
</feature>
<dbReference type="PANTHER" id="PTHR45902:SF4">
    <property type="entry name" value="G-PROTEIN COUPLED RECEPTORS FAMILY 2 PROFILE 2 DOMAIN-CONTAINING PROTEIN"/>
    <property type="match status" value="1"/>
</dbReference>
<accession>R7URJ0</accession>
<dbReference type="PRINTS" id="PR02001">
    <property type="entry name" value="GCR1CAMPR"/>
</dbReference>
<dbReference type="GO" id="GO:0016020">
    <property type="term" value="C:membrane"/>
    <property type="evidence" value="ECO:0007669"/>
    <property type="project" value="UniProtKB-SubCell"/>
</dbReference>
<dbReference type="Gene3D" id="1.20.1070.10">
    <property type="entry name" value="Rhodopsin 7-helix transmembrane proteins"/>
    <property type="match status" value="1"/>
</dbReference>
<evidence type="ECO:0000256" key="2">
    <source>
        <dbReference type="ARBA" id="ARBA00022692"/>
    </source>
</evidence>
<feature type="transmembrane region" description="Helical" evidence="6">
    <location>
        <begin position="678"/>
        <end position="699"/>
    </location>
</feature>
<protein>
    <recommendedName>
        <fullName evidence="8">G-protein coupled receptors family 2 profile 2 domain-containing protein</fullName>
    </recommendedName>
</protein>
<feature type="transmembrane region" description="Helical" evidence="6">
    <location>
        <begin position="649"/>
        <end position="672"/>
    </location>
</feature>
<reference evidence="10" key="3">
    <citation type="submission" date="2015-06" db="UniProtKB">
        <authorList>
            <consortium name="EnsemblMetazoa"/>
        </authorList>
    </citation>
    <scope>IDENTIFICATION</scope>
</reference>
<feature type="transmembrane region" description="Helical" evidence="6">
    <location>
        <begin position="558"/>
        <end position="581"/>
    </location>
</feature>
<evidence type="ECO:0000256" key="1">
    <source>
        <dbReference type="ARBA" id="ARBA00004141"/>
    </source>
</evidence>
<feature type="transmembrane region" description="Helical" evidence="6">
    <location>
        <begin position="601"/>
        <end position="628"/>
    </location>
</feature>
<evidence type="ECO:0000256" key="4">
    <source>
        <dbReference type="ARBA" id="ARBA00023136"/>
    </source>
</evidence>
<evidence type="ECO:0000313" key="11">
    <source>
        <dbReference type="Proteomes" id="UP000014760"/>
    </source>
</evidence>
<dbReference type="Proteomes" id="UP000014760">
    <property type="component" value="Unassembled WGS sequence"/>
</dbReference>
<reference evidence="11" key="1">
    <citation type="submission" date="2012-12" db="EMBL/GenBank/DDBJ databases">
        <authorList>
            <person name="Hellsten U."/>
            <person name="Grimwood J."/>
            <person name="Chapman J.A."/>
            <person name="Shapiro H."/>
            <person name="Aerts A."/>
            <person name="Otillar R.P."/>
            <person name="Terry A.Y."/>
            <person name="Boore J.L."/>
            <person name="Simakov O."/>
            <person name="Marletaz F."/>
            <person name="Cho S.-J."/>
            <person name="Edsinger-Gonzales E."/>
            <person name="Havlak P."/>
            <person name="Kuo D.-H."/>
            <person name="Larsson T."/>
            <person name="Lv J."/>
            <person name="Arendt D."/>
            <person name="Savage R."/>
            <person name="Osoegawa K."/>
            <person name="de Jong P."/>
            <person name="Lindberg D.R."/>
            <person name="Seaver E.C."/>
            <person name="Weisblat D.A."/>
            <person name="Putnam N.H."/>
            <person name="Grigoriev I.V."/>
            <person name="Rokhsar D.S."/>
        </authorList>
    </citation>
    <scope>NUCLEOTIDE SEQUENCE</scope>
    <source>
        <strain evidence="11">I ESC-2004</strain>
    </source>
</reference>
<dbReference type="CDD" id="cd15039">
    <property type="entry name" value="7tmB3_Methuselah-like"/>
    <property type="match status" value="1"/>
</dbReference>
<proteinExistence type="predicted"/>
<dbReference type="FunCoup" id="R7URJ0">
    <property type="interactions" value="3"/>
</dbReference>
<dbReference type="InterPro" id="IPR017981">
    <property type="entry name" value="GPCR_2-like_7TM"/>
</dbReference>
<evidence type="ECO:0000256" key="5">
    <source>
        <dbReference type="SAM" id="MobiDB-lite"/>
    </source>
</evidence>
<dbReference type="Pfam" id="PF00002">
    <property type="entry name" value="7tm_2"/>
    <property type="match status" value="1"/>
</dbReference>
<dbReference type="GO" id="GO:0007166">
    <property type="term" value="P:cell surface receptor signaling pathway"/>
    <property type="evidence" value="ECO:0007669"/>
    <property type="project" value="InterPro"/>
</dbReference>
<dbReference type="OMA" id="NATTFWN"/>
<organism evidence="9">
    <name type="scientific">Capitella teleta</name>
    <name type="common">Polychaete worm</name>
    <dbReference type="NCBI Taxonomy" id="283909"/>
    <lineage>
        <taxon>Eukaryota</taxon>
        <taxon>Metazoa</taxon>
        <taxon>Spiralia</taxon>
        <taxon>Lophotrochozoa</taxon>
        <taxon>Annelida</taxon>
        <taxon>Polychaeta</taxon>
        <taxon>Sedentaria</taxon>
        <taxon>Scolecida</taxon>
        <taxon>Capitellidae</taxon>
        <taxon>Capitella</taxon>
    </lineage>
</organism>
<dbReference type="AlphaFoldDB" id="R7URJ0"/>
<dbReference type="InterPro" id="IPR053231">
    <property type="entry name" value="GPCR_LN-TM7"/>
</dbReference>
<evidence type="ECO:0000256" key="3">
    <source>
        <dbReference type="ARBA" id="ARBA00022989"/>
    </source>
</evidence>
<keyword evidence="11" id="KW-1185">Reference proteome</keyword>
<evidence type="ECO:0000256" key="7">
    <source>
        <dbReference type="SAM" id="SignalP"/>
    </source>
</evidence>
<dbReference type="InterPro" id="IPR036024">
    <property type="entry name" value="Somatomedin_B-like_dom_sf"/>
</dbReference>
<comment type="subcellular location">
    <subcellularLocation>
        <location evidence="1">Membrane</location>
        <topology evidence="1">Multi-pass membrane protein</topology>
    </subcellularLocation>
</comment>
<keyword evidence="4 6" id="KW-0472">Membrane</keyword>
<reference evidence="9 11" key="2">
    <citation type="journal article" date="2013" name="Nature">
        <title>Insights into bilaterian evolution from three spiralian genomes.</title>
        <authorList>
            <person name="Simakov O."/>
            <person name="Marletaz F."/>
            <person name="Cho S.J."/>
            <person name="Edsinger-Gonzales E."/>
            <person name="Havlak P."/>
            <person name="Hellsten U."/>
            <person name="Kuo D.H."/>
            <person name="Larsson T."/>
            <person name="Lv J."/>
            <person name="Arendt D."/>
            <person name="Savage R."/>
            <person name="Osoegawa K."/>
            <person name="de Jong P."/>
            <person name="Grimwood J."/>
            <person name="Chapman J.A."/>
            <person name="Shapiro H."/>
            <person name="Aerts A."/>
            <person name="Otillar R.P."/>
            <person name="Terry A.Y."/>
            <person name="Boore J.L."/>
            <person name="Grigoriev I.V."/>
            <person name="Lindberg D.R."/>
            <person name="Seaver E.C."/>
            <person name="Weisblat D.A."/>
            <person name="Putnam N.H."/>
            <person name="Rokhsar D.S."/>
        </authorList>
    </citation>
    <scope>NUCLEOTIDE SEQUENCE</scope>
    <source>
        <strain evidence="9 11">I ESC-2004</strain>
    </source>
</reference>
<dbReference type="GO" id="GO:0004930">
    <property type="term" value="F:G protein-coupled receptor activity"/>
    <property type="evidence" value="ECO:0007669"/>
    <property type="project" value="InterPro"/>
</dbReference>